<reference evidence="1" key="1">
    <citation type="submission" date="2014-11" db="EMBL/GenBank/DDBJ databases">
        <authorList>
            <person name="Amaro Gonzalez C."/>
        </authorList>
    </citation>
    <scope>NUCLEOTIDE SEQUENCE</scope>
</reference>
<dbReference type="EMBL" id="GBXM01021800">
    <property type="protein sequence ID" value="JAH86777.1"/>
    <property type="molecule type" value="Transcribed_RNA"/>
</dbReference>
<protein>
    <submittedName>
        <fullName evidence="1">Uncharacterized protein</fullName>
    </submittedName>
</protein>
<reference evidence="1" key="2">
    <citation type="journal article" date="2015" name="Fish Shellfish Immunol.">
        <title>Early steps in the European eel (Anguilla anguilla)-Vibrio vulnificus interaction in the gills: Role of the RtxA13 toxin.</title>
        <authorList>
            <person name="Callol A."/>
            <person name="Pajuelo D."/>
            <person name="Ebbesson L."/>
            <person name="Teles M."/>
            <person name="MacKenzie S."/>
            <person name="Amaro C."/>
        </authorList>
    </citation>
    <scope>NUCLEOTIDE SEQUENCE</scope>
</reference>
<accession>A0A0E9W8W0</accession>
<proteinExistence type="predicted"/>
<evidence type="ECO:0000313" key="1">
    <source>
        <dbReference type="EMBL" id="JAH86777.1"/>
    </source>
</evidence>
<organism evidence="1">
    <name type="scientific">Anguilla anguilla</name>
    <name type="common">European freshwater eel</name>
    <name type="synonym">Muraena anguilla</name>
    <dbReference type="NCBI Taxonomy" id="7936"/>
    <lineage>
        <taxon>Eukaryota</taxon>
        <taxon>Metazoa</taxon>
        <taxon>Chordata</taxon>
        <taxon>Craniata</taxon>
        <taxon>Vertebrata</taxon>
        <taxon>Euteleostomi</taxon>
        <taxon>Actinopterygii</taxon>
        <taxon>Neopterygii</taxon>
        <taxon>Teleostei</taxon>
        <taxon>Anguilliformes</taxon>
        <taxon>Anguillidae</taxon>
        <taxon>Anguilla</taxon>
    </lineage>
</organism>
<dbReference type="AlphaFoldDB" id="A0A0E9W8W0"/>
<sequence>MTPSSDIFVSGFSRQSSGFESLPAHLTAVRYVYRGRLTIKLSKNIIQT</sequence>
<name>A0A0E9W8W0_ANGAN</name>